<feature type="domain" description="MRB1590-like C-terminal" evidence="4">
    <location>
        <begin position="566"/>
        <end position="613"/>
    </location>
</feature>
<evidence type="ECO:0000259" key="2">
    <source>
        <dbReference type="Pfam" id="PF09818"/>
    </source>
</evidence>
<dbReference type="Pfam" id="PF20446">
    <property type="entry name" value="ABC_N"/>
    <property type="match status" value="1"/>
</dbReference>
<dbReference type="OrthoDB" id="189459at2759"/>
<dbReference type="GeneID" id="25270690"/>
<reference evidence="5" key="1">
    <citation type="submission" date="2013-10" db="EMBL/GenBank/DDBJ databases">
        <title>Genomic analysis of the causative agents of coccidiosis in chickens.</title>
        <authorList>
            <person name="Reid A.J."/>
            <person name="Blake D."/>
            <person name="Billington K."/>
            <person name="Browne H."/>
            <person name="Dunn M."/>
            <person name="Hung S."/>
            <person name="Kawahara F."/>
            <person name="Miranda-Saavedra D."/>
            <person name="Mourier T."/>
            <person name="Nagra H."/>
            <person name="Otto T.D."/>
            <person name="Rawlings N."/>
            <person name="Sanchez A."/>
            <person name="Sanders M."/>
            <person name="Subramaniam C."/>
            <person name="Tay Y."/>
            <person name="Dear P."/>
            <person name="Doerig C."/>
            <person name="Gruber A."/>
            <person name="Parkinson J."/>
            <person name="Shirley M."/>
            <person name="Wan K.L."/>
            <person name="Berriman M."/>
            <person name="Tomley F."/>
            <person name="Pain A."/>
        </authorList>
    </citation>
    <scope>NUCLEOTIDE SEQUENCE</scope>
    <source>
        <strain evidence="5">Houghton</strain>
    </source>
</reference>
<dbReference type="Proteomes" id="UP000018050">
    <property type="component" value="Unassembled WGS sequence"/>
</dbReference>
<accession>U6GBN7</accession>
<dbReference type="PANTHER" id="PTHR38149:SF1">
    <property type="entry name" value="ATPASE"/>
    <property type="match status" value="1"/>
</dbReference>
<evidence type="ECO:0000259" key="3">
    <source>
        <dbReference type="Pfam" id="PF20446"/>
    </source>
</evidence>
<name>U6GBN7_EIMAC</name>
<reference evidence="5" key="2">
    <citation type="submission" date="2013-10" db="EMBL/GenBank/DDBJ databases">
        <authorList>
            <person name="Aslett M."/>
        </authorList>
    </citation>
    <scope>NUCLEOTIDE SEQUENCE</scope>
    <source>
        <strain evidence="5">Houghton</strain>
    </source>
</reference>
<feature type="compositionally biased region" description="Gly residues" evidence="1">
    <location>
        <begin position="25"/>
        <end position="53"/>
    </location>
</feature>
<protein>
    <recommendedName>
        <fullName evidence="7">ATPase</fullName>
    </recommendedName>
</protein>
<evidence type="ECO:0000259" key="4">
    <source>
        <dbReference type="Pfam" id="PF21117"/>
    </source>
</evidence>
<dbReference type="AlphaFoldDB" id="U6GBN7"/>
<dbReference type="OMA" id="IRDRRMQ"/>
<gene>
    <name evidence="5" type="ORF">EAH_00026200</name>
</gene>
<proteinExistence type="predicted"/>
<dbReference type="Pfam" id="PF21117">
    <property type="entry name" value="MRB1590_C"/>
    <property type="match status" value="1"/>
</dbReference>
<dbReference type="InterPro" id="IPR046833">
    <property type="entry name" value="ABC_N"/>
</dbReference>
<dbReference type="InterPro" id="IPR019195">
    <property type="entry name" value="ABC_ATPase_put"/>
</dbReference>
<organism evidence="5 6">
    <name type="scientific">Eimeria acervulina</name>
    <name type="common">Coccidian parasite</name>
    <dbReference type="NCBI Taxonomy" id="5801"/>
    <lineage>
        <taxon>Eukaryota</taxon>
        <taxon>Sar</taxon>
        <taxon>Alveolata</taxon>
        <taxon>Apicomplexa</taxon>
        <taxon>Conoidasida</taxon>
        <taxon>Coccidia</taxon>
        <taxon>Eucoccidiorida</taxon>
        <taxon>Eimeriorina</taxon>
        <taxon>Eimeriidae</taxon>
        <taxon>Eimeria</taxon>
    </lineage>
</organism>
<evidence type="ECO:0000313" key="6">
    <source>
        <dbReference type="Proteomes" id="UP000018050"/>
    </source>
</evidence>
<dbReference type="RefSeq" id="XP_013252003.1">
    <property type="nucleotide sequence ID" value="XM_013396549.1"/>
</dbReference>
<evidence type="ECO:0000313" key="5">
    <source>
        <dbReference type="EMBL" id="CDI77676.1"/>
    </source>
</evidence>
<evidence type="ECO:0000256" key="1">
    <source>
        <dbReference type="SAM" id="MobiDB-lite"/>
    </source>
</evidence>
<sequence length="647" mass="70390">MSGRGAYYKAKYGGGGRGGRQHHSAGGGGPHGYASAGGGGPHGYASAGGGGPHGYASGHRPFQEEDDDAVGGTGASASAFVHDKDLSRCLVSLEGKSYGAYKDLIGCWKVSEFLLFLDKVQSDPFAPPSRFRLRLPQSRAQFPPHLYSSYIRNVALCDFLTRKFFEAISRGGILGPEEGSHHQGGWHDSKPDTIRIDRPGQFVLPRSSFVVTAEYVEARCTIGLPARGRRIEGRRAANLLCSKLPELVRHVMCYNSLDPAAVQQHVECVEDQEALRSQLRERNLTSFVANGSCLPRRSGVDDTPMTKAQEPNLVLFQSPADLECAFTLPNRGIVRGMGIPRGITLIVGGGFHGKSTMLEALQVGVYNKIPGDGREFVITEPNAVKIRAEDGRVVTSVDISPFISNLPFGKSTNSFSSQDASGSTSQAANIMEALEFGASALLIDEDTCATNFMIRDARMQALVAKEKEPITPFLFRVKRLYTELGVSTVMVIGGSGDFFEVADVVLQFDKYEAFNVTKQAKEIARQFASNSAATFQLQTPLSHANVPFGAVRERAVVEHCLRPNGKVKVGGTRSIAYGTTTIDVSGVEQLIEASQTRAIACFIQQLARNYERLRSKGKQKLMRMFRSYRLGFREGRKMMAILILVMG</sequence>
<evidence type="ECO:0008006" key="7">
    <source>
        <dbReference type="Google" id="ProtNLM"/>
    </source>
</evidence>
<dbReference type="SUPFAM" id="SSF52540">
    <property type="entry name" value="P-loop containing nucleoside triphosphate hydrolases"/>
    <property type="match status" value="1"/>
</dbReference>
<dbReference type="EMBL" id="HG670723">
    <property type="protein sequence ID" value="CDI77676.1"/>
    <property type="molecule type" value="Genomic_DNA"/>
</dbReference>
<dbReference type="PANTHER" id="PTHR38149">
    <property type="entry name" value="ATPASE"/>
    <property type="match status" value="1"/>
</dbReference>
<dbReference type="Pfam" id="PF09818">
    <property type="entry name" value="ABC_ATPase"/>
    <property type="match status" value="1"/>
</dbReference>
<feature type="domain" description="ATPase of the ABC class C-terminal" evidence="2">
    <location>
        <begin position="260"/>
        <end position="533"/>
    </location>
</feature>
<feature type="domain" description="ATPase of the ABC class N-terminal" evidence="3">
    <location>
        <begin position="85"/>
        <end position="254"/>
    </location>
</feature>
<keyword evidence="6" id="KW-1185">Reference proteome</keyword>
<dbReference type="InterPro" id="IPR027417">
    <property type="entry name" value="P-loop_NTPase"/>
</dbReference>
<feature type="region of interest" description="Disordered" evidence="1">
    <location>
        <begin position="12"/>
        <end position="74"/>
    </location>
</feature>
<dbReference type="InterPro" id="IPR046834">
    <property type="entry name" value="ABC_ATPase_C"/>
</dbReference>
<dbReference type="InterPro" id="IPR049069">
    <property type="entry name" value="MRB1590-like_C"/>
</dbReference>
<dbReference type="VEuPathDB" id="ToxoDB:EAH_00026200"/>